<reference evidence="2 3" key="2">
    <citation type="submission" date="2019-02" db="EMBL/GenBank/DDBJ databases">
        <title>'Lichenibacterium ramalinii' gen. nov. sp. nov., 'Lichenibacterium minor' gen. nov. sp. nov.</title>
        <authorList>
            <person name="Pankratov T."/>
        </authorList>
    </citation>
    <scope>NUCLEOTIDE SEQUENCE [LARGE SCALE GENOMIC DNA]</scope>
    <source>
        <strain evidence="2 3">RmlP026</strain>
    </source>
</reference>
<keyword evidence="3" id="KW-1185">Reference proteome</keyword>
<comment type="caution">
    <text evidence="2">The sequence shown here is derived from an EMBL/GenBank/DDBJ whole genome shotgun (WGS) entry which is preliminary data.</text>
</comment>
<evidence type="ECO:0000313" key="3">
    <source>
        <dbReference type="Proteomes" id="UP000290759"/>
    </source>
</evidence>
<dbReference type="OrthoDB" id="517560at2"/>
<feature type="domain" description="DUF305" evidence="1">
    <location>
        <begin position="19"/>
        <end position="93"/>
    </location>
</feature>
<dbReference type="PANTHER" id="PTHR36933">
    <property type="entry name" value="SLL0788 PROTEIN"/>
    <property type="match status" value="1"/>
</dbReference>
<dbReference type="Proteomes" id="UP000290759">
    <property type="component" value="Unassembled WGS sequence"/>
</dbReference>
<accession>A0A4Q2UBU4</accession>
<evidence type="ECO:0000259" key="1">
    <source>
        <dbReference type="Pfam" id="PF03713"/>
    </source>
</evidence>
<dbReference type="EMBL" id="QYBB01000008">
    <property type="protein sequence ID" value="RYC32335.1"/>
    <property type="molecule type" value="Genomic_DNA"/>
</dbReference>
<proteinExistence type="predicted"/>
<dbReference type="InterPro" id="IPR005183">
    <property type="entry name" value="DUF305_CopM-like"/>
</dbReference>
<name>A0A4Q2UBU4_9HYPH</name>
<sequence length="99" mass="10797">MTMDHGAMAPAATARTPADKAFAASNEEMMKGMEVKPSGDPDRDFVAMMLPHHRGAVEMAKVELQYGKDPELRKLAADIVKAQAVEIAQMQAWQGKRGK</sequence>
<dbReference type="Gene3D" id="1.20.1260.10">
    <property type="match status" value="1"/>
</dbReference>
<organism evidence="2 3">
    <name type="scientific">Lichenibacterium minor</name>
    <dbReference type="NCBI Taxonomy" id="2316528"/>
    <lineage>
        <taxon>Bacteria</taxon>
        <taxon>Pseudomonadati</taxon>
        <taxon>Pseudomonadota</taxon>
        <taxon>Alphaproteobacteria</taxon>
        <taxon>Hyphomicrobiales</taxon>
        <taxon>Lichenihabitantaceae</taxon>
        <taxon>Lichenibacterium</taxon>
    </lineage>
</organism>
<protein>
    <submittedName>
        <fullName evidence="2">DUF305 domain-containing protein</fullName>
    </submittedName>
</protein>
<dbReference type="PANTHER" id="PTHR36933:SF1">
    <property type="entry name" value="SLL0788 PROTEIN"/>
    <property type="match status" value="1"/>
</dbReference>
<dbReference type="AlphaFoldDB" id="A0A4Q2UBU4"/>
<dbReference type="InterPro" id="IPR012347">
    <property type="entry name" value="Ferritin-like"/>
</dbReference>
<gene>
    <name evidence="2" type="ORF">D3273_09385</name>
</gene>
<dbReference type="Pfam" id="PF03713">
    <property type="entry name" value="DUF305"/>
    <property type="match status" value="1"/>
</dbReference>
<evidence type="ECO:0000313" key="2">
    <source>
        <dbReference type="EMBL" id="RYC32335.1"/>
    </source>
</evidence>
<reference evidence="2 3" key="1">
    <citation type="submission" date="2018-12" db="EMBL/GenBank/DDBJ databases">
        <authorList>
            <person name="Grouzdev D.S."/>
            <person name="Krutkina M.S."/>
        </authorList>
    </citation>
    <scope>NUCLEOTIDE SEQUENCE [LARGE SCALE GENOMIC DNA]</scope>
    <source>
        <strain evidence="2 3">RmlP026</strain>
    </source>
</reference>